<dbReference type="AlphaFoldDB" id="A0A8S3V3K1"/>
<dbReference type="PANTHER" id="PTHR33488:SF2">
    <property type="entry name" value="EARLY ENDOSOME ANTIGEN 1-LIKE"/>
    <property type="match status" value="1"/>
</dbReference>
<accession>A0A8S3V3K1</accession>
<organism evidence="2 3">
    <name type="scientific">Mytilus edulis</name>
    <name type="common">Blue mussel</name>
    <dbReference type="NCBI Taxonomy" id="6550"/>
    <lineage>
        <taxon>Eukaryota</taxon>
        <taxon>Metazoa</taxon>
        <taxon>Spiralia</taxon>
        <taxon>Lophotrochozoa</taxon>
        <taxon>Mollusca</taxon>
        <taxon>Bivalvia</taxon>
        <taxon>Autobranchia</taxon>
        <taxon>Pteriomorphia</taxon>
        <taxon>Mytilida</taxon>
        <taxon>Mytiloidea</taxon>
        <taxon>Mytilidae</taxon>
        <taxon>Mytilinae</taxon>
        <taxon>Mytilus</taxon>
    </lineage>
</organism>
<proteinExistence type="predicted"/>
<name>A0A8S3V3K1_MYTED</name>
<dbReference type="OrthoDB" id="5406275at2759"/>
<keyword evidence="3" id="KW-1185">Reference proteome</keyword>
<evidence type="ECO:0000256" key="1">
    <source>
        <dbReference type="SAM" id="Coils"/>
    </source>
</evidence>
<dbReference type="Proteomes" id="UP000683360">
    <property type="component" value="Unassembled WGS sequence"/>
</dbReference>
<comment type="caution">
    <text evidence="2">The sequence shown here is derived from an EMBL/GenBank/DDBJ whole genome shotgun (WGS) entry which is preliminary data.</text>
</comment>
<keyword evidence="1" id="KW-0175">Coiled coil</keyword>
<evidence type="ECO:0000313" key="2">
    <source>
        <dbReference type="EMBL" id="CAG2252745.1"/>
    </source>
</evidence>
<gene>
    <name evidence="2" type="ORF">MEDL_64312</name>
</gene>
<evidence type="ECO:0000313" key="3">
    <source>
        <dbReference type="Proteomes" id="UP000683360"/>
    </source>
</evidence>
<sequence>MIAPNSNWDQCLTPAPCAIALLGDLILKSADTDFSLDEKPPTDGFKLLRYPNLFRTSLVQNEFQKLEVAAYKALGRNQLENKSPHLSKMPSQSGSSSAVTAAIANARYKIKLAKETLRDAKLRQEKSDDELRESNEKLTKVLIYRTQLESKKINFASIRESLVKGISALAEEATNSIPSGGDLIGIEVCEAVMEGVRNTTKQSFRMDKEETRNISSK</sequence>
<protein>
    <submittedName>
        <fullName evidence="2">Uncharacterized protein</fullName>
    </submittedName>
</protein>
<reference evidence="2" key="1">
    <citation type="submission" date="2021-03" db="EMBL/GenBank/DDBJ databases">
        <authorList>
            <person name="Bekaert M."/>
        </authorList>
    </citation>
    <scope>NUCLEOTIDE SEQUENCE</scope>
</reference>
<feature type="coiled-coil region" evidence="1">
    <location>
        <begin position="103"/>
        <end position="137"/>
    </location>
</feature>
<dbReference type="PANTHER" id="PTHR33488">
    <property type="entry name" value="ZGC:162509"/>
    <property type="match status" value="1"/>
</dbReference>
<dbReference type="EMBL" id="CAJPWZ010003131">
    <property type="protein sequence ID" value="CAG2252745.1"/>
    <property type="molecule type" value="Genomic_DNA"/>
</dbReference>